<gene>
    <name evidence="2" type="ORF">I6G95_02080</name>
    <name evidence="3" type="ORF">I6H48_02680</name>
</gene>
<reference evidence="4 5" key="1">
    <citation type="submission" date="2020-12" db="EMBL/GenBank/DDBJ databases">
        <title>FDA dAtabase for Regulatory Grade micrObial Sequences (FDA-ARGOS): Supporting development and validation of Infectious Disease Dx tests.</title>
        <authorList>
            <person name="Sproer C."/>
            <person name="Gronow S."/>
            <person name="Severitt S."/>
            <person name="Schroder I."/>
            <person name="Tallon L."/>
            <person name="Sadzewicz L."/>
            <person name="Zhao X."/>
            <person name="Boylan J."/>
            <person name="Ott S."/>
            <person name="Bowen H."/>
            <person name="Vavikolanu K."/>
            <person name="Mehta A."/>
            <person name="Aluvathingal J."/>
            <person name="Nadendla S."/>
            <person name="Lowell S."/>
            <person name="Myers T."/>
            <person name="Yan Y."/>
            <person name="Sichtig H."/>
        </authorList>
    </citation>
    <scope>NUCLEOTIDE SEQUENCE [LARGE SCALE GENOMIC DNA]</scope>
    <source>
        <strain evidence="2 4">FDAARGOS_938</strain>
        <strain evidence="3 5">FDAARGOS_991</strain>
    </source>
</reference>
<dbReference type="AlphaFoldDB" id="A0AB37GCY1"/>
<dbReference type="EMBL" id="CP065628">
    <property type="protein sequence ID" value="QPR31281.1"/>
    <property type="molecule type" value="Genomic_DNA"/>
</dbReference>
<feature type="transmembrane region" description="Helical" evidence="1">
    <location>
        <begin position="61"/>
        <end position="82"/>
    </location>
</feature>
<feature type="transmembrane region" description="Helical" evidence="1">
    <location>
        <begin position="12"/>
        <end position="29"/>
    </location>
</feature>
<feature type="transmembrane region" description="Helical" evidence="1">
    <location>
        <begin position="177"/>
        <end position="194"/>
    </location>
</feature>
<feature type="transmembrane region" description="Helical" evidence="1">
    <location>
        <begin position="152"/>
        <end position="171"/>
    </location>
</feature>
<feature type="transmembrane region" description="Helical" evidence="1">
    <location>
        <begin position="206"/>
        <end position="223"/>
    </location>
</feature>
<dbReference type="EMBL" id="CP066023">
    <property type="protein sequence ID" value="QQB83159.1"/>
    <property type="molecule type" value="Genomic_DNA"/>
</dbReference>
<evidence type="ECO:0008006" key="6">
    <source>
        <dbReference type="Google" id="ProtNLM"/>
    </source>
</evidence>
<proteinExistence type="predicted"/>
<organism evidence="2 4">
    <name type="scientific">Corynebacterium amycolatum</name>
    <dbReference type="NCBI Taxonomy" id="43765"/>
    <lineage>
        <taxon>Bacteria</taxon>
        <taxon>Bacillati</taxon>
        <taxon>Actinomycetota</taxon>
        <taxon>Actinomycetes</taxon>
        <taxon>Mycobacteriales</taxon>
        <taxon>Corynebacteriaceae</taxon>
        <taxon>Corynebacterium</taxon>
    </lineage>
</organism>
<protein>
    <recommendedName>
        <fullName evidence="6">ABC transporter permease</fullName>
    </recommendedName>
</protein>
<dbReference type="Proteomes" id="UP000594774">
    <property type="component" value="Chromosome"/>
</dbReference>
<keyword evidence="5" id="KW-1185">Reference proteome</keyword>
<keyword evidence="1" id="KW-0472">Membrane</keyword>
<feature type="transmembrane region" description="Helical" evidence="1">
    <location>
        <begin position="272"/>
        <end position="294"/>
    </location>
</feature>
<name>A0AB37GCY1_CORAY</name>
<evidence type="ECO:0000313" key="3">
    <source>
        <dbReference type="EMBL" id="QQB83159.1"/>
    </source>
</evidence>
<feature type="transmembrane region" description="Helical" evidence="1">
    <location>
        <begin position="229"/>
        <end position="246"/>
    </location>
</feature>
<evidence type="ECO:0000313" key="2">
    <source>
        <dbReference type="EMBL" id="QPR31281.1"/>
    </source>
</evidence>
<sequence>MNLEGWSFPLNVFQVVGLVGIIFLLVIVAERMAPLRSVDRDCWEWEYRPARRFPGINRDGWLQVLFFTILGFGIGGVFRYVLGVARPRRLATVLSNGVTQSMTRVTVMFFNAELASNIYAASWLRNAKVKERPFVQTSLPVLMLRRLVRRGYIPLLFVAVALAEFSVAPLIGNGGRTLVLLCWAVLASAVWRATRLEAPGQLPWRVAILSVVTVLGMAVQFLPGMPLNPMYSMLWAAVAIIYCALVRGKPRETNGFSSIEIGLGAPLEMGKLGYWFSGGLAIIPAIASELMAIAPIM</sequence>
<dbReference type="RefSeq" id="WP_197915026.1">
    <property type="nucleotide sequence ID" value="NZ_CP065628.1"/>
</dbReference>
<evidence type="ECO:0000256" key="1">
    <source>
        <dbReference type="SAM" id="Phobius"/>
    </source>
</evidence>
<keyword evidence="1" id="KW-0812">Transmembrane</keyword>
<evidence type="ECO:0000313" key="5">
    <source>
        <dbReference type="Proteomes" id="UP000595198"/>
    </source>
</evidence>
<keyword evidence="1" id="KW-1133">Transmembrane helix</keyword>
<accession>A0AB37GCY1</accession>
<dbReference type="Proteomes" id="UP000595198">
    <property type="component" value="Chromosome"/>
</dbReference>
<evidence type="ECO:0000313" key="4">
    <source>
        <dbReference type="Proteomes" id="UP000594774"/>
    </source>
</evidence>